<feature type="region of interest" description="Disordered" evidence="6">
    <location>
        <begin position="113"/>
        <end position="251"/>
    </location>
</feature>
<dbReference type="SUPFAM" id="SSF54695">
    <property type="entry name" value="POZ domain"/>
    <property type="match status" value="1"/>
</dbReference>
<evidence type="ECO:0000256" key="6">
    <source>
        <dbReference type="SAM" id="MobiDB-lite"/>
    </source>
</evidence>
<feature type="compositionally biased region" description="Polar residues" evidence="6">
    <location>
        <begin position="465"/>
        <end position="475"/>
    </location>
</feature>
<dbReference type="GO" id="GO:0007526">
    <property type="term" value="P:larval somatic muscle development"/>
    <property type="evidence" value="ECO:0007669"/>
    <property type="project" value="UniProtKB-ARBA"/>
</dbReference>
<dbReference type="PANTHER" id="PTHR23110">
    <property type="entry name" value="BTB DOMAIN TRANSCRIPTION FACTOR"/>
    <property type="match status" value="1"/>
</dbReference>
<feature type="domain" description="BTB" evidence="7">
    <location>
        <begin position="29"/>
        <end position="94"/>
    </location>
</feature>
<feature type="compositionally biased region" description="Low complexity" evidence="6">
    <location>
        <begin position="224"/>
        <end position="243"/>
    </location>
</feature>
<keyword evidence="9" id="KW-1185">Reference proteome</keyword>
<keyword evidence="3" id="KW-0524">Neurogenesis</keyword>
<dbReference type="EMBL" id="CAXKWB010045320">
    <property type="protein sequence ID" value="CAL4162047.1"/>
    <property type="molecule type" value="Genomic_DNA"/>
</dbReference>
<dbReference type="GO" id="GO:0035167">
    <property type="term" value="P:larval lymph gland hemopoiesis"/>
    <property type="evidence" value="ECO:0007669"/>
    <property type="project" value="UniProtKB-ARBA"/>
</dbReference>
<feature type="region of interest" description="Disordered" evidence="6">
    <location>
        <begin position="404"/>
        <end position="424"/>
    </location>
</feature>
<dbReference type="Gene3D" id="3.30.710.10">
    <property type="entry name" value="Potassium Channel Kv1.1, Chain A"/>
    <property type="match status" value="1"/>
</dbReference>
<dbReference type="GO" id="GO:0045467">
    <property type="term" value="P:R7 cell development"/>
    <property type="evidence" value="ECO:0007669"/>
    <property type="project" value="UniProtKB-ARBA"/>
</dbReference>
<dbReference type="GO" id="GO:0045476">
    <property type="term" value="P:nurse cell apoptotic process"/>
    <property type="evidence" value="ECO:0007669"/>
    <property type="project" value="UniProtKB-ARBA"/>
</dbReference>
<dbReference type="GO" id="GO:0005634">
    <property type="term" value="C:nucleus"/>
    <property type="evidence" value="ECO:0007669"/>
    <property type="project" value="UniProtKB-ARBA"/>
</dbReference>
<dbReference type="InterPro" id="IPR011333">
    <property type="entry name" value="SKP1/BTB/POZ_sf"/>
</dbReference>
<dbReference type="CDD" id="cd18315">
    <property type="entry name" value="BTB_POZ_BAB-like"/>
    <property type="match status" value="1"/>
</dbReference>
<dbReference type="Pfam" id="PF05225">
    <property type="entry name" value="HTH_psq"/>
    <property type="match status" value="1"/>
</dbReference>
<name>A0AAV2S418_MEGNR</name>
<dbReference type="Pfam" id="PF00651">
    <property type="entry name" value="BTB"/>
    <property type="match status" value="1"/>
</dbReference>
<feature type="compositionally biased region" description="Pro residues" evidence="6">
    <location>
        <begin position="450"/>
        <end position="462"/>
    </location>
</feature>
<comment type="caution">
    <text evidence="8">The sequence shown here is derived from an EMBL/GenBank/DDBJ whole genome shotgun (WGS) entry which is preliminary data.</text>
</comment>
<dbReference type="GO" id="GO:0008406">
    <property type="term" value="P:gonad development"/>
    <property type="evidence" value="ECO:0007669"/>
    <property type="project" value="UniProtKB-ARBA"/>
</dbReference>
<dbReference type="AlphaFoldDB" id="A0AAV2S418"/>
<evidence type="ECO:0000256" key="1">
    <source>
        <dbReference type="ARBA" id="ARBA00022473"/>
    </source>
</evidence>
<keyword evidence="1" id="KW-0217">Developmental protein</keyword>
<evidence type="ECO:0000313" key="9">
    <source>
        <dbReference type="Proteomes" id="UP001497623"/>
    </source>
</evidence>
<sequence length="509" mass="54617">MSEYCLRWNNHRPNLVTVFSELLTSEALVDVTLATDGHYIRAHKLVLSACSIYFKDLFASSPCKHPIVILKDISIEALKTVIDFIYRGEVTVSQDKLQEVLRTAESLRIKGLTDNPRSYDELPSHGLRNTSSSFSSQATRQRSSLTDSRDQSLSLEGEDEGEPGTPPSSKKRKIASEHDSLESSQDNAETEENNGLGDVKPEPSEDRDNERSLSRGTESEYNMGSSLENAEEAGGAAGSSDSATPQHPQGSPLWTLPLNPWWASVLPAFSHHQRFHRPVLHPPVSRALTHPSLSLSGNHGGIGRNLGTGSPSGDLSSGIGSSGGCGRGSPRLQHQPPPPSQLAPLDKLALVAALGKEVSPQMVQALQAVAQRRESFSSAAKLYSVSVTTLWRYFKKLNLADHANAGLSQGGSRSSKISMQSKKLAKSDTISSGLTLQGLPEGVITPRVALPPPKIISPPPYESPFNANSSIFSQGGTEGESTPRVPIPPLKVESPPPYPSPTNSSPALP</sequence>
<dbReference type="PANTHER" id="PTHR23110:SF111">
    <property type="entry name" value="LONGITUDINALS LACKING PROTEIN, ISOFORMS F_I_K_T"/>
    <property type="match status" value="1"/>
</dbReference>
<evidence type="ECO:0000256" key="3">
    <source>
        <dbReference type="ARBA" id="ARBA00022902"/>
    </source>
</evidence>
<feature type="compositionally biased region" description="Polar residues" evidence="6">
    <location>
        <begin position="214"/>
        <end position="223"/>
    </location>
</feature>
<feature type="compositionally biased region" description="Low complexity" evidence="6">
    <location>
        <begin position="309"/>
        <end position="319"/>
    </location>
</feature>
<keyword evidence="4" id="KW-0539">Nucleus</keyword>
<feature type="region of interest" description="Disordered" evidence="6">
    <location>
        <begin position="291"/>
        <end position="343"/>
    </location>
</feature>
<dbReference type="SMART" id="SM00225">
    <property type="entry name" value="BTB"/>
    <property type="match status" value="1"/>
</dbReference>
<evidence type="ECO:0000256" key="2">
    <source>
        <dbReference type="ARBA" id="ARBA00022782"/>
    </source>
</evidence>
<dbReference type="InterPro" id="IPR007889">
    <property type="entry name" value="HTH_Psq"/>
</dbReference>
<feature type="compositionally biased region" description="Polar residues" evidence="6">
    <location>
        <begin position="127"/>
        <end position="154"/>
    </location>
</feature>
<protein>
    <recommendedName>
        <fullName evidence="7">BTB domain-containing protein</fullName>
    </recommendedName>
</protein>
<gene>
    <name evidence="8" type="ORF">MNOR_LOCUS32777</name>
</gene>
<proteinExistence type="predicted"/>
<feature type="region of interest" description="Disordered" evidence="6">
    <location>
        <begin position="450"/>
        <end position="509"/>
    </location>
</feature>
<feature type="compositionally biased region" description="Polar residues" evidence="6">
    <location>
        <begin position="406"/>
        <end position="421"/>
    </location>
</feature>
<comment type="function">
    <text evidence="5">Putative transcription factor required for axon growth and guidance in the central and peripheral nervous systems. Repels CNS axons away from the midline by promoting the expression of the midline repellent sli and its receptor robo.</text>
</comment>
<accession>A0AAV2S418</accession>
<dbReference type="PROSITE" id="PS50097">
    <property type="entry name" value="BTB"/>
    <property type="match status" value="1"/>
</dbReference>
<dbReference type="GO" id="GO:0016199">
    <property type="term" value="P:axon midline choice point recognition"/>
    <property type="evidence" value="ECO:0007669"/>
    <property type="project" value="UniProtKB-ARBA"/>
</dbReference>
<organism evidence="8 9">
    <name type="scientific">Meganyctiphanes norvegica</name>
    <name type="common">Northern krill</name>
    <name type="synonym">Thysanopoda norvegica</name>
    <dbReference type="NCBI Taxonomy" id="48144"/>
    <lineage>
        <taxon>Eukaryota</taxon>
        <taxon>Metazoa</taxon>
        <taxon>Ecdysozoa</taxon>
        <taxon>Arthropoda</taxon>
        <taxon>Crustacea</taxon>
        <taxon>Multicrustacea</taxon>
        <taxon>Malacostraca</taxon>
        <taxon>Eumalacostraca</taxon>
        <taxon>Eucarida</taxon>
        <taxon>Euphausiacea</taxon>
        <taxon>Euphausiidae</taxon>
        <taxon>Meganyctiphanes</taxon>
    </lineage>
</organism>
<evidence type="ECO:0000313" key="8">
    <source>
        <dbReference type="EMBL" id="CAL4162047.1"/>
    </source>
</evidence>
<evidence type="ECO:0000259" key="7">
    <source>
        <dbReference type="PROSITE" id="PS50097"/>
    </source>
</evidence>
<dbReference type="GO" id="GO:0048813">
    <property type="term" value="P:dendrite morphogenesis"/>
    <property type="evidence" value="ECO:0007669"/>
    <property type="project" value="UniProtKB-ARBA"/>
</dbReference>
<dbReference type="Proteomes" id="UP001497623">
    <property type="component" value="Unassembled WGS sequence"/>
</dbReference>
<dbReference type="GO" id="GO:0007464">
    <property type="term" value="P:R3/R4 cell fate commitment"/>
    <property type="evidence" value="ECO:0007669"/>
    <property type="project" value="UniProtKB-ARBA"/>
</dbReference>
<feature type="compositionally biased region" description="Basic and acidic residues" evidence="6">
    <location>
        <begin position="199"/>
        <end position="213"/>
    </location>
</feature>
<evidence type="ECO:0000256" key="5">
    <source>
        <dbReference type="ARBA" id="ARBA00037382"/>
    </source>
</evidence>
<feature type="compositionally biased region" description="Pro residues" evidence="6">
    <location>
        <begin position="485"/>
        <end position="500"/>
    </location>
</feature>
<dbReference type="GO" id="GO:0006357">
    <property type="term" value="P:regulation of transcription by RNA polymerase II"/>
    <property type="evidence" value="ECO:0007669"/>
    <property type="project" value="TreeGrafter"/>
</dbReference>
<dbReference type="InterPro" id="IPR000210">
    <property type="entry name" value="BTB/POZ_dom"/>
</dbReference>
<evidence type="ECO:0000256" key="4">
    <source>
        <dbReference type="ARBA" id="ARBA00023242"/>
    </source>
</evidence>
<keyword evidence="2" id="KW-0221">Differentiation</keyword>
<dbReference type="GO" id="GO:0003677">
    <property type="term" value="F:DNA binding"/>
    <property type="evidence" value="ECO:0007669"/>
    <property type="project" value="InterPro"/>
</dbReference>
<dbReference type="InterPro" id="IPR051095">
    <property type="entry name" value="Dros_DevTransReg"/>
</dbReference>
<reference evidence="8 9" key="1">
    <citation type="submission" date="2024-05" db="EMBL/GenBank/DDBJ databases">
        <authorList>
            <person name="Wallberg A."/>
        </authorList>
    </citation>
    <scope>NUCLEOTIDE SEQUENCE [LARGE SCALE GENOMIC DNA]</scope>
</reference>